<evidence type="ECO:0000256" key="1">
    <source>
        <dbReference type="ARBA" id="ARBA00010363"/>
    </source>
</evidence>
<dbReference type="GO" id="GO:0051213">
    <property type="term" value="F:dioxygenase activity"/>
    <property type="evidence" value="ECO:0007669"/>
    <property type="project" value="UniProtKB-KW"/>
</dbReference>
<dbReference type="Pfam" id="PF00903">
    <property type="entry name" value="Glyoxalase"/>
    <property type="match status" value="1"/>
</dbReference>
<dbReference type="InterPro" id="IPR004360">
    <property type="entry name" value="Glyas_Fos-R_dOase_dom"/>
</dbReference>
<dbReference type="InterPro" id="IPR029068">
    <property type="entry name" value="Glyas_Bleomycin-R_OHBP_Dase"/>
</dbReference>
<dbReference type="PANTHER" id="PTHR21366">
    <property type="entry name" value="GLYOXALASE FAMILY PROTEIN"/>
    <property type="match status" value="1"/>
</dbReference>
<keyword evidence="3" id="KW-0223">Dioxygenase</keyword>
<evidence type="ECO:0000313" key="3">
    <source>
        <dbReference type="EMBL" id="OCL06085.1"/>
    </source>
</evidence>
<dbReference type="PROSITE" id="PS51819">
    <property type="entry name" value="VOC"/>
    <property type="match status" value="1"/>
</dbReference>
<feature type="domain" description="VOC" evidence="2">
    <location>
        <begin position="46"/>
        <end position="171"/>
    </location>
</feature>
<comment type="similarity">
    <text evidence="1">Belongs to the glyoxalase I family.</text>
</comment>
<evidence type="ECO:0000259" key="2">
    <source>
        <dbReference type="PROSITE" id="PS51819"/>
    </source>
</evidence>
<evidence type="ECO:0000313" key="4">
    <source>
        <dbReference type="Proteomes" id="UP000250140"/>
    </source>
</evidence>
<organism evidence="3 4">
    <name type="scientific">Glonium stellatum</name>
    <dbReference type="NCBI Taxonomy" id="574774"/>
    <lineage>
        <taxon>Eukaryota</taxon>
        <taxon>Fungi</taxon>
        <taxon>Dikarya</taxon>
        <taxon>Ascomycota</taxon>
        <taxon>Pezizomycotina</taxon>
        <taxon>Dothideomycetes</taxon>
        <taxon>Pleosporomycetidae</taxon>
        <taxon>Gloniales</taxon>
        <taxon>Gloniaceae</taxon>
        <taxon>Glonium</taxon>
    </lineage>
</organism>
<dbReference type="InterPro" id="IPR050383">
    <property type="entry name" value="GlyoxalaseI/FosfomycinResist"/>
</dbReference>
<dbReference type="PANTHER" id="PTHR21366:SF14">
    <property type="entry name" value="GLYOXALASE DOMAIN-CONTAINING PROTEIN 5"/>
    <property type="match status" value="1"/>
</dbReference>
<dbReference type="OrthoDB" id="5371818at2759"/>
<dbReference type="AlphaFoldDB" id="A0A8E2EWC1"/>
<dbReference type="Proteomes" id="UP000250140">
    <property type="component" value="Unassembled WGS sequence"/>
</dbReference>
<dbReference type="Gene3D" id="3.10.180.10">
    <property type="entry name" value="2,3-Dihydroxybiphenyl 1,2-Dioxygenase, domain 1"/>
    <property type="match status" value="1"/>
</dbReference>
<dbReference type="EMBL" id="KV750138">
    <property type="protein sequence ID" value="OCL06085.1"/>
    <property type="molecule type" value="Genomic_DNA"/>
</dbReference>
<keyword evidence="3" id="KW-0560">Oxidoreductase</keyword>
<accession>A0A8E2EWC1</accession>
<proteinExistence type="inferred from homology"/>
<dbReference type="SUPFAM" id="SSF54593">
    <property type="entry name" value="Glyoxalase/Bleomycin resistance protein/Dihydroxybiphenyl dioxygenase"/>
    <property type="match status" value="1"/>
</dbReference>
<dbReference type="CDD" id="cd07253">
    <property type="entry name" value="GLOD5"/>
    <property type="match status" value="1"/>
</dbReference>
<reference evidence="3 4" key="1">
    <citation type="journal article" date="2016" name="Nat. Commun.">
        <title>Ectomycorrhizal ecology is imprinted in the genome of the dominant symbiotic fungus Cenococcum geophilum.</title>
        <authorList>
            <consortium name="DOE Joint Genome Institute"/>
            <person name="Peter M."/>
            <person name="Kohler A."/>
            <person name="Ohm R.A."/>
            <person name="Kuo A."/>
            <person name="Krutzmann J."/>
            <person name="Morin E."/>
            <person name="Arend M."/>
            <person name="Barry K.W."/>
            <person name="Binder M."/>
            <person name="Choi C."/>
            <person name="Clum A."/>
            <person name="Copeland A."/>
            <person name="Grisel N."/>
            <person name="Haridas S."/>
            <person name="Kipfer T."/>
            <person name="LaButti K."/>
            <person name="Lindquist E."/>
            <person name="Lipzen A."/>
            <person name="Maire R."/>
            <person name="Meier B."/>
            <person name="Mihaltcheva S."/>
            <person name="Molinier V."/>
            <person name="Murat C."/>
            <person name="Poggeler S."/>
            <person name="Quandt C.A."/>
            <person name="Sperisen C."/>
            <person name="Tritt A."/>
            <person name="Tisserant E."/>
            <person name="Crous P.W."/>
            <person name="Henrissat B."/>
            <person name="Nehls U."/>
            <person name="Egli S."/>
            <person name="Spatafora J.W."/>
            <person name="Grigoriev I.V."/>
            <person name="Martin F.M."/>
        </authorList>
    </citation>
    <scope>NUCLEOTIDE SEQUENCE [LARGE SCALE GENOMIC DNA]</scope>
    <source>
        <strain evidence="3 4">CBS 207.34</strain>
    </source>
</reference>
<gene>
    <name evidence="3" type="ORF">AOQ84DRAFT_84484</name>
</gene>
<name>A0A8E2EWC1_9PEZI</name>
<protein>
    <submittedName>
        <fullName evidence="3">Glyoxalase/Bleomycin resistance protein/Dihydroxybiphenyl dioxygenase</fullName>
    </submittedName>
</protein>
<dbReference type="InterPro" id="IPR037523">
    <property type="entry name" value="VOC_core"/>
</dbReference>
<sequence length="172" mass="19495">MIVRSRIFQFSTNSFPIRFALAPPSKLHCRQYITSSKMFPIARAKSLDHLVLTVKDLNASVHFYERFLGMHHTIFESRGAQRNALSFGQQKINLHISGKEFEPKAQNVHPGSSDLCFLVEDSVDDILERLKDEEVEVLEGAKIVNRTGAQGRLRSLYIRDPDGNLIEVSNIA</sequence>
<keyword evidence="4" id="KW-1185">Reference proteome</keyword>